<feature type="domain" description="Glycosyltransferase 2-like" evidence="2">
    <location>
        <begin position="222"/>
        <end position="433"/>
    </location>
</feature>
<dbReference type="InterPro" id="IPR001173">
    <property type="entry name" value="Glyco_trans_2-like"/>
</dbReference>
<feature type="transmembrane region" description="Helical" evidence="1">
    <location>
        <begin position="54"/>
        <end position="73"/>
    </location>
</feature>
<dbReference type="InterPro" id="IPR029044">
    <property type="entry name" value="Nucleotide-diphossugar_trans"/>
</dbReference>
<sequence length="519" mass="60200">MEKKDYLDISKASDLKIRKERMLYRFFETLPGIMSLGTLFLVFILSWLLPSWAAIFIICFCFYYLFRIIYFSLHQIFGYFKVKSYSKKDWLKELKKINNSPSGKNWKDIYHIVILPTYKESKEIIKESLESLEKSNYPKEKIIVVLAIEARAGDNAKKIAKEIEKEYSDKFYKFLVSAHPDSVAGEIAGKGSNVAHAGKEVKEKIVDKLKIPYENILVSNFDIDTKVYPQYFSCLAWHYLTEENPEKASYQPVPVYNNNVWSAPAFSRIVSTSNTFWQMIQQERVEKLTTYSSHSIPGKVFFEVGYPNNVVSDDSRIFWRAYLYYDGNYRVVPIYYPVSMDAVMAKNFWHTAINQYKQQKRWAWGCNEIPYIMFGFLKNKKIPLLSKISHLYTILDGFWSWATAALLLLALGWLPILLGGAKFNFTVLSFNLPILTGRIMTISMVGMLVSAVLSTLLLPPLPKGMSHFKKISVFLQWVFLPVTLIIFGSLPALDAQIRLMLGKYMGFWVTEKIRRPDLR</sequence>
<gene>
    <name evidence="3" type="ORF">A2812_03315</name>
</gene>
<feature type="transmembrane region" description="Helical" evidence="1">
    <location>
        <begin position="26"/>
        <end position="48"/>
    </location>
</feature>
<keyword evidence="1" id="KW-1133">Transmembrane helix</keyword>
<accession>A0A1G2HT19</accession>
<evidence type="ECO:0000259" key="2">
    <source>
        <dbReference type="Pfam" id="PF13632"/>
    </source>
</evidence>
<organism evidence="3 4">
    <name type="scientific">Candidatus Staskawiczbacteria bacterium RIFCSPHIGHO2_01_FULL_36_16</name>
    <dbReference type="NCBI Taxonomy" id="1802200"/>
    <lineage>
        <taxon>Bacteria</taxon>
        <taxon>Candidatus Staskawicziibacteriota</taxon>
    </lineage>
</organism>
<dbReference type="Gene3D" id="3.90.550.10">
    <property type="entry name" value="Spore Coat Polysaccharide Biosynthesis Protein SpsA, Chain A"/>
    <property type="match status" value="1"/>
</dbReference>
<dbReference type="AlphaFoldDB" id="A0A1G2HT19"/>
<feature type="transmembrane region" description="Helical" evidence="1">
    <location>
        <begin position="398"/>
        <end position="419"/>
    </location>
</feature>
<dbReference type="STRING" id="1802200.A2812_03315"/>
<name>A0A1G2HT19_9BACT</name>
<evidence type="ECO:0000313" key="3">
    <source>
        <dbReference type="EMBL" id="OGZ65627.1"/>
    </source>
</evidence>
<protein>
    <recommendedName>
        <fullName evidence="2">Glycosyltransferase 2-like domain-containing protein</fullName>
    </recommendedName>
</protein>
<evidence type="ECO:0000256" key="1">
    <source>
        <dbReference type="SAM" id="Phobius"/>
    </source>
</evidence>
<feature type="transmembrane region" description="Helical" evidence="1">
    <location>
        <begin position="473"/>
        <end position="493"/>
    </location>
</feature>
<dbReference type="PANTHER" id="PTHR36851:SF1">
    <property type="entry name" value="GLYCO_TRANS_2-LIKE DOMAIN-CONTAINING PROTEIN"/>
    <property type="match status" value="1"/>
</dbReference>
<proteinExistence type="predicted"/>
<dbReference type="Proteomes" id="UP000177190">
    <property type="component" value="Unassembled WGS sequence"/>
</dbReference>
<evidence type="ECO:0000313" key="4">
    <source>
        <dbReference type="Proteomes" id="UP000177190"/>
    </source>
</evidence>
<reference evidence="3 4" key="1">
    <citation type="journal article" date="2016" name="Nat. Commun.">
        <title>Thousands of microbial genomes shed light on interconnected biogeochemical processes in an aquifer system.</title>
        <authorList>
            <person name="Anantharaman K."/>
            <person name="Brown C.T."/>
            <person name="Hug L.A."/>
            <person name="Sharon I."/>
            <person name="Castelle C.J."/>
            <person name="Probst A.J."/>
            <person name="Thomas B.C."/>
            <person name="Singh A."/>
            <person name="Wilkins M.J."/>
            <person name="Karaoz U."/>
            <person name="Brodie E.L."/>
            <person name="Williams K.H."/>
            <person name="Hubbard S.S."/>
            <person name="Banfield J.F."/>
        </authorList>
    </citation>
    <scope>NUCLEOTIDE SEQUENCE [LARGE SCALE GENOMIC DNA]</scope>
</reference>
<feature type="transmembrane region" description="Helical" evidence="1">
    <location>
        <begin position="439"/>
        <end position="461"/>
    </location>
</feature>
<keyword evidence="1" id="KW-0812">Transmembrane</keyword>
<dbReference type="SUPFAM" id="SSF53448">
    <property type="entry name" value="Nucleotide-diphospho-sugar transferases"/>
    <property type="match status" value="1"/>
</dbReference>
<dbReference type="EMBL" id="MHOM01000003">
    <property type="protein sequence ID" value="OGZ65627.1"/>
    <property type="molecule type" value="Genomic_DNA"/>
</dbReference>
<comment type="caution">
    <text evidence="3">The sequence shown here is derived from an EMBL/GenBank/DDBJ whole genome shotgun (WGS) entry which is preliminary data.</text>
</comment>
<keyword evidence="1" id="KW-0472">Membrane</keyword>
<dbReference type="Pfam" id="PF13632">
    <property type="entry name" value="Glyco_trans_2_3"/>
    <property type="match status" value="1"/>
</dbReference>
<dbReference type="PANTHER" id="PTHR36851">
    <property type="entry name" value="UNNAMED PRODUCT"/>
    <property type="match status" value="1"/>
</dbReference>